<protein>
    <recommendedName>
        <fullName evidence="3">Guanylate kinase</fullName>
    </recommendedName>
</protein>
<evidence type="ECO:0000313" key="1">
    <source>
        <dbReference type="EMBL" id="KJE20060.1"/>
    </source>
</evidence>
<accession>A0A0D8B7H0</accession>
<gene>
    <name evidence="1" type="ORF">FF36_05666</name>
</gene>
<evidence type="ECO:0008006" key="3">
    <source>
        <dbReference type="Google" id="ProtNLM"/>
    </source>
</evidence>
<dbReference type="Proteomes" id="UP000032545">
    <property type="component" value="Unassembled WGS sequence"/>
</dbReference>
<evidence type="ECO:0000313" key="2">
    <source>
        <dbReference type="Proteomes" id="UP000032545"/>
    </source>
</evidence>
<dbReference type="OrthoDB" id="3575979at2"/>
<dbReference type="Gene3D" id="3.40.50.300">
    <property type="entry name" value="P-loop containing nucleotide triphosphate hydrolases"/>
    <property type="match status" value="1"/>
</dbReference>
<reference evidence="2" key="1">
    <citation type="submission" date="2015-02" db="EMBL/GenBank/DDBJ databases">
        <title>Draft Genome of Frankia sp. CpI1-S.</title>
        <authorList>
            <person name="Oshone R.T."/>
            <person name="Ngom M."/>
            <person name="Ghodhbane-Gtari F."/>
            <person name="Gtari M."/>
            <person name="Morris K."/>
            <person name="Thomas K."/>
            <person name="Sen A."/>
            <person name="Tisa L.S."/>
        </authorList>
    </citation>
    <scope>NUCLEOTIDE SEQUENCE [LARGE SCALE GENOMIC DNA]</scope>
    <source>
        <strain evidence="2">CpI1-S</strain>
    </source>
</reference>
<dbReference type="RefSeq" id="WP_044888121.1">
    <property type="nucleotide sequence ID" value="NZ_JYFN01000073.1"/>
</dbReference>
<dbReference type="InterPro" id="IPR027417">
    <property type="entry name" value="P-loop_NTPase"/>
</dbReference>
<name>A0A0D8B7H0_9ACTN</name>
<dbReference type="SUPFAM" id="SSF52540">
    <property type="entry name" value="P-loop containing nucleoside triphosphate hydrolases"/>
    <property type="match status" value="1"/>
</dbReference>
<proteinExistence type="predicted"/>
<dbReference type="AlphaFoldDB" id="A0A0D8B7H0"/>
<dbReference type="EMBL" id="JYFN01000073">
    <property type="protein sequence ID" value="KJE20060.1"/>
    <property type="molecule type" value="Genomic_DNA"/>
</dbReference>
<comment type="caution">
    <text evidence="1">The sequence shown here is derived from an EMBL/GenBank/DDBJ whole genome shotgun (WGS) entry which is preliminary data.</text>
</comment>
<organism evidence="1 2">
    <name type="scientific">Frankia torreyi</name>
    <dbReference type="NCBI Taxonomy" id="1856"/>
    <lineage>
        <taxon>Bacteria</taxon>
        <taxon>Bacillati</taxon>
        <taxon>Actinomycetota</taxon>
        <taxon>Actinomycetes</taxon>
        <taxon>Frankiales</taxon>
        <taxon>Frankiaceae</taxon>
        <taxon>Frankia</taxon>
    </lineage>
</organism>
<keyword evidence="2" id="KW-1185">Reference proteome</keyword>
<reference evidence="1 2" key="2">
    <citation type="journal article" date="2016" name="Genome Announc.">
        <title>Permanent Draft Genome Sequences for Two Variants of Frankia sp. Strain CpI1, the First Frankia Strain Isolated from Root Nodules of Comptonia peregrina.</title>
        <authorList>
            <person name="Oshone R."/>
            <person name="Hurst S.G.IV."/>
            <person name="Abebe-Akele F."/>
            <person name="Simpson S."/>
            <person name="Morris K."/>
            <person name="Thomas W.K."/>
            <person name="Tisa L.S."/>
        </authorList>
    </citation>
    <scope>NUCLEOTIDE SEQUENCE [LARGE SCALE GENOMIC DNA]</scope>
    <source>
        <strain evidence="2">CpI1-S</strain>
    </source>
</reference>
<dbReference type="PATRIC" id="fig|1502723.3.peg.6279"/>
<sequence length="195" mass="21414">MRPDAVVLYGPPAAGKDTVTAALTALDDRYVHFDRLKVGANAGAPYRAVSADELDRLQAKGAILYANERYGNVYAVDRPRLDDLTTAGRVPVVHLGQVAGIHALHAEYPARWVTVLLWCPREVTATRARERGSTDVAERLTVWDETKTDLAAAGVDVFDLVLRTDQRPPDEAAVHIHRALTDRTRAVPSVRDKVD</sequence>